<comment type="cofactor">
    <cofactor evidence="9">
        <name>Mg(2+)</name>
        <dbReference type="ChEBI" id="CHEBI:18420"/>
    </cofactor>
    <text evidence="9">Binds 1 Mg(2+) ion per subunit.</text>
</comment>
<dbReference type="UniPathway" id="UPA00060">
    <property type="reaction ID" value="UER00141"/>
</dbReference>
<evidence type="ECO:0000256" key="5">
    <source>
        <dbReference type="ARBA" id="ARBA00022977"/>
    </source>
</evidence>
<feature type="domain" description="Thiamine phosphate synthase/TenI" evidence="12">
    <location>
        <begin position="10"/>
        <end position="190"/>
    </location>
</feature>
<dbReference type="Pfam" id="PF02581">
    <property type="entry name" value="TMP-TENI"/>
    <property type="match status" value="1"/>
</dbReference>
<dbReference type="PANTHER" id="PTHR20857">
    <property type="entry name" value="THIAMINE-PHOSPHATE PYROPHOSPHORYLASE"/>
    <property type="match status" value="1"/>
</dbReference>
<feature type="binding site" evidence="9">
    <location>
        <position position="73"/>
    </location>
    <ligand>
        <name>Mg(2+)</name>
        <dbReference type="ChEBI" id="CHEBI:18420"/>
    </ligand>
</feature>
<dbReference type="HAMAP" id="MF_00097">
    <property type="entry name" value="TMP_synthase"/>
    <property type="match status" value="1"/>
</dbReference>
<dbReference type="GO" id="GO:0009229">
    <property type="term" value="P:thiamine diphosphate biosynthetic process"/>
    <property type="evidence" value="ECO:0007669"/>
    <property type="project" value="UniProtKB-UniRule"/>
</dbReference>
<feature type="binding site" evidence="9">
    <location>
        <position position="167"/>
    </location>
    <ligand>
        <name>2-[(2R,5Z)-2-carboxy-4-methylthiazol-5(2H)-ylidene]ethyl phosphate</name>
        <dbReference type="ChEBI" id="CHEBI:62899"/>
    </ligand>
</feature>
<dbReference type="RefSeq" id="WP_092455481.1">
    <property type="nucleotide sequence ID" value="NZ_FOJI01000012.1"/>
</dbReference>
<evidence type="ECO:0000256" key="11">
    <source>
        <dbReference type="RuleBase" id="RU004253"/>
    </source>
</evidence>
<gene>
    <name evidence="9" type="primary">thiE</name>
    <name evidence="13" type="ORF">SAMN05421659_112109</name>
</gene>
<sequence length="213" mass="22949">MKCDKKSMLLYAVTDRTWLGVQTLAMQVEEALMGGVTFVQLREKNLDYALFLEEAKKMKVLCKKYHVPFVINDNVDIAIASDADGVHIGQSDRKVSEVRSCLGADKIIGVSAQTVDQAILAQQEGADYLGVGAVFSTSTKLDADSVSFQTLKSICKAVNIPVIAIGGINENNILELSGTGIDGVAVISALFEKTDIKSATENLCTLSKNMIKL</sequence>
<keyword evidence="5 9" id="KW-0784">Thiamine biosynthesis</keyword>
<dbReference type="AlphaFoldDB" id="A0A1I0R8T6"/>
<organism evidence="13 14">
    <name type="scientific">[Clostridium] fimetarium</name>
    <dbReference type="NCBI Taxonomy" id="99656"/>
    <lineage>
        <taxon>Bacteria</taxon>
        <taxon>Bacillati</taxon>
        <taxon>Bacillota</taxon>
        <taxon>Clostridia</taxon>
        <taxon>Lachnospirales</taxon>
        <taxon>Lachnospiraceae</taxon>
    </lineage>
</organism>
<dbReference type="EC" id="2.5.1.3" evidence="9"/>
<comment type="similarity">
    <text evidence="9 10">Belongs to the thiamine-phosphate synthase family.</text>
</comment>
<dbReference type="InterPro" id="IPR036206">
    <property type="entry name" value="ThiamineP_synth_sf"/>
</dbReference>
<dbReference type="Proteomes" id="UP000199701">
    <property type="component" value="Unassembled WGS sequence"/>
</dbReference>
<keyword evidence="14" id="KW-1185">Reference proteome</keyword>
<feature type="binding site" evidence="9">
    <location>
        <begin position="137"/>
        <end position="139"/>
    </location>
    <ligand>
        <name>2-[(2R,5Z)-2-carboxy-4-methylthiazol-5(2H)-ylidene]ethyl phosphate</name>
        <dbReference type="ChEBI" id="CHEBI:62899"/>
    </ligand>
</feature>
<feature type="binding site" evidence="9">
    <location>
        <position position="72"/>
    </location>
    <ligand>
        <name>4-amino-2-methyl-5-(diphosphooxymethyl)pyrimidine</name>
        <dbReference type="ChEBI" id="CHEBI:57841"/>
    </ligand>
</feature>
<dbReference type="PANTHER" id="PTHR20857:SF15">
    <property type="entry name" value="THIAMINE-PHOSPHATE SYNTHASE"/>
    <property type="match status" value="1"/>
</dbReference>
<evidence type="ECO:0000256" key="3">
    <source>
        <dbReference type="ARBA" id="ARBA00022723"/>
    </source>
</evidence>
<name>A0A1I0R8T6_9FIRM</name>
<dbReference type="InterPro" id="IPR034291">
    <property type="entry name" value="TMP_synthase"/>
</dbReference>
<dbReference type="NCBIfam" id="TIGR00693">
    <property type="entry name" value="thiE"/>
    <property type="match status" value="1"/>
</dbReference>
<comment type="catalytic activity">
    <reaction evidence="7 9 10">
        <text>2-(2-carboxy-4-methylthiazol-5-yl)ethyl phosphate + 4-amino-2-methyl-5-(diphosphooxymethyl)pyrimidine + 2 H(+) = thiamine phosphate + CO2 + diphosphate</text>
        <dbReference type="Rhea" id="RHEA:47848"/>
        <dbReference type="ChEBI" id="CHEBI:15378"/>
        <dbReference type="ChEBI" id="CHEBI:16526"/>
        <dbReference type="ChEBI" id="CHEBI:33019"/>
        <dbReference type="ChEBI" id="CHEBI:37575"/>
        <dbReference type="ChEBI" id="CHEBI:57841"/>
        <dbReference type="ChEBI" id="CHEBI:62890"/>
        <dbReference type="EC" id="2.5.1.3"/>
    </reaction>
</comment>
<feature type="binding site" evidence="9">
    <location>
        <begin position="40"/>
        <end position="44"/>
    </location>
    <ligand>
        <name>4-amino-2-methyl-5-(diphosphooxymethyl)pyrimidine</name>
        <dbReference type="ChEBI" id="CHEBI:57841"/>
    </ligand>
</feature>
<evidence type="ECO:0000256" key="1">
    <source>
        <dbReference type="ARBA" id="ARBA00005165"/>
    </source>
</evidence>
<dbReference type="InterPro" id="IPR022998">
    <property type="entry name" value="ThiamineP_synth_TenI"/>
</dbReference>
<protein>
    <recommendedName>
        <fullName evidence="9">Thiamine-phosphate synthase</fullName>
        <shortName evidence="9">TP synthase</shortName>
        <shortName evidence="9">TPS</shortName>
        <ecNumber evidence="9">2.5.1.3</ecNumber>
    </recommendedName>
    <alternativeName>
        <fullName evidence="9">Thiamine-phosphate pyrophosphorylase</fullName>
        <shortName evidence="9">TMP pyrophosphorylase</shortName>
        <shortName evidence="9">TMP-PPase</shortName>
    </alternativeName>
</protein>
<dbReference type="SUPFAM" id="SSF51391">
    <property type="entry name" value="Thiamin phosphate synthase"/>
    <property type="match status" value="1"/>
</dbReference>
<comment type="catalytic activity">
    <reaction evidence="8 9 10">
        <text>2-[(2R,5Z)-2-carboxy-4-methylthiazol-5(2H)-ylidene]ethyl phosphate + 4-amino-2-methyl-5-(diphosphooxymethyl)pyrimidine + 2 H(+) = thiamine phosphate + CO2 + diphosphate</text>
        <dbReference type="Rhea" id="RHEA:47844"/>
        <dbReference type="ChEBI" id="CHEBI:15378"/>
        <dbReference type="ChEBI" id="CHEBI:16526"/>
        <dbReference type="ChEBI" id="CHEBI:33019"/>
        <dbReference type="ChEBI" id="CHEBI:37575"/>
        <dbReference type="ChEBI" id="CHEBI:57841"/>
        <dbReference type="ChEBI" id="CHEBI:62899"/>
        <dbReference type="EC" id="2.5.1.3"/>
    </reaction>
</comment>
<evidence type="ECO:0000256" key="7">
    <source>
        <dbReference type="ARBA" id="ARBA00047851"/>
    </source>
</evidence>
<evidence type="ECO:0000259" key="12">
    <source>
        <dbReference type="Pfam" id="PF02581"/>
    </source>
</evidence>
<dbReference type="OrthoDB" id="9812206at2"/>
<dbReference type="CDD" id="cd00564">
    <property type="entry name" value="TMP_TenI"/>
    <property type="match status" value="1"/>
</dbReference>
<dbReference type="GO" id="GO:0000287">
    <property type="term" value="F:magnesium ion binding"/>
    <property type="evidence" value="ECO:0007669"/>
    <property type="project" value="UniProtKB-UniRule"/>
</dbReference>
<keyword evidence="4 9" id="KW-0460">Magnesium</keyword>
<keyword evidence="3 9" id="KW-0479">Metal-binding</keyword>
<evidence type="ECO:0000256" key="4">
    <source>
        <dbReference type="ARBA" id="ARBA00022842"/>
    </source>
</evidence>
<feature type="binding site" evidence="9">
    <location>
        <position position="92"/>
    </location>
    <ligand>
        <name>Mg(2+)</name>
        <dbReference type="ChEBI" id="CHEBI:18420"/>
    </ligand>
</feature>
<feature type="binding site" evidence="9">
    <location>
        <position position="111"/>
    </location>
    <ligand>
        <name>4-amino-2-methyl-5-(diphosphooxymethyl)pyrimidine</name>
        <dbReference type="ChEBI" id="CHEBI:57841"/>
    </ligand>
</feature>
<comment type="pathway">
    <text evidence="1 9 11">Cofactor biosynthesis; thiamine diphosphate biosynthesis; thiamine phosphate from 4-amino-2-methyl-5-diphosphomethylpyrimidine and 4-methyl-5-(2-phosphoethyl)-thiazole: step 1/1.</text>
</comment>
<evidence type="ECO:0000256" key="6">
    <source>
        <dbReference type="ARBA" id="ARBA00047334"/>
    </source>
</evidence>
<evidence type="ECO:0000256" key="8">
    <source>
        <dbReference type="ARBA" id="ARBA00047883"/>
    </source>
</evidence>
<dbReference type="GO" id="GO:0005737">
    <property type="term" value="C:cytoplasm"/>
    <property type="evidence" value="ECO:0007669"/>
    <property type="project" value="TreeGrafter"/>
</dbReference>
<feature type="binding site" evidence="9">
    <location>
        <position position="140"/>
    </location>
    <ligand>
        <name>4-amino-2-methyl-5-(diphosphooxymethyl)pyrimidine</name>
        <dbReference type="ChEBI" id="CHEBI:57841"/>
    </ligand>
</feature>
<dbReference type="GO" id="GO:0004789">
    <property type="term" value="F:thiamine-phosphate diphosphorylase activity"/>
    <property type="evidence" value="ECO:0007669"/>
    <property type="project" value="UniProtKB-UniRule"/>
</dbReference>
<evidence type="ECO:0000313" key="13">
    <source>
        <dbReference type="EMBL" id="SEW36572.1"/>
    </source>
</evidence>
<evidence type="ECO:0000256" key="9">
    <source>
        <dbReference type="HAMAP-Rule" id="MF_00097"/>
    </source>
</evidence>
<dbReference type="Gene3D" id="3.20.20.70">
    <property type="entry name" value="Aldolase class I"/>
    <property type="match status" value="1"/>
</dbReference>
<evidence type="ECO:0000313" key="14">
    <source>
        <dbReference type="Proteomes" id="UP000199701"/>
    </source>
</evidence>
<dbReference type="FunFam" id="3.20.20.70:FF:000096">
    <property type="entry name" value="Thiamine-phosphate synthase"/>
    <property type="match status" value="1"/>
</dbReference>
<evidence type="ECO:0000256" key="10">
    <source>
        <dbReference type="RuleBase" id="RU003826"/>
    </source>
</evidence>
<accession>A0A1I0R8T6</accession>
<comment type="catalytic activity">
    <reaction evidence="6 9 10">
        <text>4-methyl-5-(2-phosphooxyethyl)-thiazole + 4-amino-2-methyl-5-(diphosphooxymethyl)pyrimidine + H(+) = thiamine phosphate + diphosphate</text>
        <dbReference type="Rhea" id="RHEA:22328"/>
        <dbReference type="ChEBI" id="CHEBI:15378"/>
        <dbReference type="ChEBI" id="CHEBI:33019"/>
        <dbReference type="ChEBI" id="CHEBI:37575"/>
        <dbReference type="ChEBI" id="CHEBI:57841"/>
        <dbReference type="ChEBI" id="CHEBI:58296"/>
        <dbReference type="EC" id="2.5.1.3"/>
    </reaction>
</comment>
<proteinExistence type="inferred from homology"/>
<dbReference type="EMBL" id="FOJI01000012">
    <property type="protein sequence ID" value="SEW36572.1"/>
    <property type="molecule type" value="Genomic_DNA"/>
</dbReference>
<dbReference type="GO" id="GO:0009228">
    <property type="term" value="P:thiamine biosynthetic process"/>
    <property type="evidence" value="ECO:0007669"/>
    <property type="project" value="UniProtKB-KW"/>
</dbReference>
<dbReference type="InterPro" id="IPR013785">
    <property type="entry name" value="Aldolase_TIM"/>
</dbReference>
<keyword evidence="2 9" id="KW-0808">Transferase</keyword>
<dbReference type="STRING" id="99656.SAMN05421659_112109"/>
<comment type="function">
    <text evidence="9">Condenses 4-methyl-5-(beta-hydroxyethyl)thiazole monophosphate (THZ-P) and 2-methyl-4-amino-5-hydroxymethyl pyrimidine pyrophosphate (HMP-PP) to form thiamine monophosphate (TMP).</text>
</comment>
<evidence type="ECO:0000256" key="2">
    <source>
        <dbReference type="ARBA" id="ARBA00022679"/>
    </source>
</evidence>
<reference evidence="13 14" key="1">
    <citation type="submission" date="2016-10" db="EMBL/GenBank/DDBJ databases">
        <authorList>
            <person name="de Groot N.N."/>
        </authorList>
    </citation>
    <scope>NUCLEOTIDE SEQUENCE [LARGE SCALE GENOMIC DNA]</scope>
    <source>
        <strain evidence="13 14">DSM 9179</strain>
    </source>
</reference>
<feature type="binding site" evidence="9">
    <location>
        <begin position="187"/>
        <end position="188"/>
    </location>
    <ligand>
        <name>2-[(2R,5Z)-2-carboxy-4-methylthiazol-5(2H)-ylidene]ethyl phosphate</name>
        <dbReference type="ChEBI" id="CHEBI:62899"/>
    </ligand>
</feature>